<comment type="similarity">
    <text evidence="3">Belongs to the RBT5 family.</text>
</comment>
<evidence type="ECO:0000256" key="8">
    <source>
        <dbReference type="ARBA" id="ARBA00023288"/>
    </source>
</evidence>
<keyword evidence="13" id="KW-1185">Reference proteome</keyword>
<feature type="chain" id="PRO_5034868311" description="CFEM domain-containing protein" evidence="10">
    <location>
        <begin position="22"/>
        <end position="101"/>
    </location>
</feature>
<feature type="binding site" description="axial binding residue" evidence="9">
    <location>
        <position position="48"/>
    </location>
    <ligand>
        <name>heme</name>
        <dbReference type="ChEBI" id="CHEBI:30413"/>
    </ligand>
    <ligandPart>
        <name>Fe</name>
        <dbReference type="ChEBI" id="CHEBI:18248"/>
    </ligandPart>
</feature>
<dbReference type="Pfam" id="PF05730">
    <property type="entry name" value="CFEM"/>
    <property type="match status" value="1"/>
</dbReference>
<feature type="signal peptide" evidence="10">
    <location>
        <begin position="1"/>
        <end position="21"/>
    </location>
</feature>
<keyword evidence="8" id="KW-0449">Lipoprotein</keyword>
<keyword evidence="9" id="KW-0408">Iron</keyword>
<evidence type="ECO:0000256" key="9">
    <source>
        <dbReference type="PROSITE-ProRule" id="PRU01356"/>
    </source>
</evidence>
<evidence type="ECO:0000256" key="3">
    <source>
        <dbReference type="ARBA" id="ARBA00010031"/>
    </source>
</evidence>
<keyword evidence="5" id="KW-0472">Membrane</keyword>
<evidence type="ECO:0000259" key="11">
    <source>
        <dbReference type="PROSITE" id="PS52012"/>
    </source>
</evidence>
<dbReference type="AlphaFoldDB" id="A0A8H3IK55"/>
<feature type="domain" description="CFEM" evidence="11">
    <location>
        <begin position="3"/>
        <end position="101"/>
    </location>
</feature>
<dbReference type="OrthoDB" id="3065412at2759"/>
<comment type="caution">
    <text evidence="9">Lacks conserved residue(s) required for the propagation of feature annotation.</text>
</comment>
<dbReference type="GO" id="GO:0005576">
    <property type="term" value="C:extracellular region"/>
    <property type="evidence" value="ECO:0007669"/>
    <property type="project" value="UniProtKB-SubCell"/>
</dbReference>
<evidence type="ECO:0000256" key="2">
    <source>
        <dbReference type="ARBA" id="ARBA00004613"/>
    </source>
</evidence>
<accession>A0A8H3IK55</accession>
<keyword evidence="9" id="KW-0349">Heme</keyword>
<organism evidence="12 13">
    <name type="scientific">Gomphillus americanus</name>
    <dbReference type="NCBI Taxonomy" id="1940652"/>
    <lineage>
        <taxon>Eukaryota</taxon>
        <taxon>Fungi</taxon>
        <taxon>Dikarya</taxon>
        <taxon>Ascomycota</taxon>
        <taxon>Pezizomycotina</taxon>
        <taxon>Lecanoromycetes</taxon>
        <taxon>OSLEUM clade</taxon>
        <taxon>Ostropomycetidae</taxon>
        <taxon>Ostropales</taxon>
        <taxon>Graphidaceae</taxon>
        <taxon>Gomphilloideae</taxon>
        <taxon>Gomphillus</taxon>
    </lineage>
</organism>
<evidence type="ECO:0000256" key="7">
    <source>
        <dbReference type="ARBA" id="ARBA00023157"/>
    </source>
</evidence>
<keyword evidence="9" id="KW-0479">Metal-binding</keyword>
<evidence type="ECO:0000313" key="12">
    <source>
        <dbReference type="EMBL" id="CAF9916599.1"/>
    </source>
</evidence>
<name>A0A8H3IK55_9LECA</name>
<dbReference type="PROSITE" id="PS52012">
    <property type="entry name" value="CFEM"/>
    <property type="match status" value="1"/>
</dbReference>
<dbReference type="InterPro" id="IPR008427">
    <property type="entry name" value="Extracellular_membr_CFEM_dom"/>
</dbReference>
<keyword evidence="7 9" id="KW-1015">Disulfide bond</keyword>
<evidence type="ECO:0000256" key="4">
    <source>
        <dbReference type="ARBA" id="ARBA00022525"/>
    </source>
</evidence>
<keyword evidence="6 10" id="KW-0732">Signal</keyword>
<evidence type="ECO:0000256" key="1">
    <source>
        <dbReference type="ARBA" id="ARBA00004589"/>
    </source>
</evidence>
<comment type="caution">
    <text evidence="12">The sequence shown here is derived from an EMBL/GenBank/DDBJ whole genome shotgun (WGS) entry which is preliminary data.</text>
</comment>
<comment type="subcellular location">
    <subcellularLocation>
        <location evidence="1">Membrane</location>
        <topology evidence="1">Lipid-anchor</topology>
        <topology evidence="1">GPI-anchor</topology>
    </subcellularLocation>
    <subcellularLocation>
        <location evidence="2">Secreted</location>
    </subcellularLocation>
</comment>
<keyword evidence="5" id="KW-0336">GPI-anchor</keyword>
<evidence type="ECO:0000256" key="6">
    <source>
        <dbReference type="ARBA" id="ARBA00022729"/>
    </source>
</evidence>
<feature type="disulfide bond" evidence="9">
    <location>
        <begin position="53"/>
        <end position="86"/>
    </location>
</feature>
<feature type="disulfide bond" evidence="9">
    <location>
        <begin position="44"/>
        <end position="51"/>
    </location>
</feature>
<gene>
    <name evidence="12" type="ORF">GOMPHAMPRED_001055</name>
</gene>
<keyword evidence="4" id="KW-0964">Secreted</keyword>
<reference evidence="12" key="1">
    <citation type="submission" date="2021-03" db="EMBL/GenBank/DDBJ databases">
        <authorList>
            <person name="Tagirdzhanova G."/>
        </authorList>
    </citation>
    <scope>NUCLEOTIDE SEQUENCE</scope>
</reference>
<evidence type="ECO:0000256" key="5">
    <source>
        <dbReference type="ARBA" id="ARBA00022622"/>
    </source>
</evidence>
<proteinExistence type="inferred from homology"/>
<dbReference type="GO" id="GO:0098552">
    <property type="term" value="C:side of membrane"/>
    <property type="evidence" value="ECO:0007669"/>
    <property type="project" value="UniProtKB-KW"/>
</dbReference>
<evidence type="ECO:0000256" key="10">
    <source>
        <dbReference type="SAM" id="SignalP"/>
    </source>
</evidence>
<sequence length="101" mass="10657">MQFQNGLFNILLLSLSTSVFAQDLSQVPSCALGPAITAFSKTGCEAMDIKCICSKSQLIPELQAEISKVCSVEEVTKAAKFAIDTCKNSGVGIKLPTNATV</sequence>
<dbReference type="EMBL" id="CAJPDQ010000011">
    <property type="protein sequence ID" value="CAF9916599.1"/>
    <property type="molecule type" value="Genomic_DNA"/>
</dbReference>
<feature type="disulfide bond" evidence="9">
    <location>
        <begin position="30"/>
        <end position="70"/>
    </location>
</feature>
<dbReference type="GO" id="GO:0046872">
    <property type="term" value="F:metal ion binding"/>
    <property type="evidence" value="ECO:0007669"/>
    <property type="project" value="UniProtKB-UniRule"/>
</dbReference>
<keyword evidence="5" id="KW-0325">Glycoprotein</keyword>
<dbReference type="Proteomes" id="UP000664169">
    <property type="component" value="Unassembled WGS sequence"/>
</dbReference>
<evidence type="ECO:0000313" key="13">
    <source>
        <dbReference type="Proteomes" id="UP000664169"/>
    </source>
</evidence>
<protein>
    <recommendedName>
        <fullName evidence="11">CFEM domain-containing protein</fullName>
    </recommendedName>
</protein>